<dbReference type="SUPFAM" id="SSF53335">
    <property type="entry name" value="S-adenosyl-L-methionine-dependent methyltransferases"/>
    <property type="match status" value="1"/>
</dbReference>
<dbReference type="Pfam" id="PF13489">
    <property type="entry name" value="Methyltransf_23"/>
    <property type="match status" value="1"/>
</dbReference>
<evidence type="ECO:0000313" key="2">
    <source>
        <dbReference type="Proteomes" id="UP000242231"/>
    </source>
</evidence>
<proteinExistence type="predicted"/>
<dbReference type="EMBL" id="MPZM01000002">
    <property type="protein sequence ID" value="PPL18260.1"/>
    <property type="molecule type" value="Genomic_DNA"/>
</dbReference>
<protein>
    <recommendedName>
        <fullName evidence="3">Methyltransferase domain-containing protein</fullName>
    </recommendedName>
</protein>
<dbReference type="OrthoDB" id="9791837at2"/>
<organism evidence="1 2">
    <name type="scientific">Oceanisphaera arctica</name>
    <dbReference type="NCBI Taxonomy" id="641510"/>
    <lineage>
        <taxon>Bacteria</taxon>
        <taxon>Pseudomonadati</taxon>
        <taxon>Pseudomonadota</taxon>
        <taxon>Gammaproteobacteria</taxon>
        <taxon>Aeromonadales</taxon>
        <taxon>Aeromonadaceae</taxon>
        <taxon>Oceanisphaera</taxon>
    </lineage>
</organism>
<evidence type="ECO:0000313" key="1">
    <source>
        <dbReference type="EMBL" id="PPL18260.1"/>
    </source>
</evidence>
<sequence length="490" mass="54815">MQYQSFPGVKGSSTSLQKLAALRLPSLTGKRFLDVGCNEGFFCGYALFNCASQVVGMDKSAHAISKASVRFPDAEFINQSWDSLPTGPFDVITLLSALHYAEDQAELIHKLMALLADNGLLVLELSLAPGKQDEWVKVKRAIDERYFPTRNKLNKILQGYAWKVIGHSVMQAGDPQQRYVVHIRKFKPYAWLLMQEPASGKSTISRRMFGGKPDTKIISGDHIYQQMSQGEFELSHKMRNLVAADFSTATIDKTTLKVLEQGLAGELAQLWADRAGFRDFVLDSYVPAEYRQQIKAALQSLGYFPVEVSWDDYTPLTKVQESTNSARQYETYLKKEQSALACECVRVSKQLKKELKTLIQWHLDSPGSGKWCTGTETICVAGWAVTRDYLKTSYRLYVSGPEGEAQFTPEKTRTDVLDDVFGSAETAPAFWQDHPCGFSFELPASWLESGFELGLVIHDARIPLAHIAISQPKAVSLSTQLVQGLKWLWG</sequence>
<comment type="caution">
    <text evidence="1">The sequence shown here is derived from an EMBL/GenBank/DDBJ whole genome shotgun (WGS) entry which is preliminary data.</text>
</comment>
<dbReference type="InterPro" id="IPR029063">
    <property type="entry name" value="SAM-dependent_MTases_sf"/>
</dbReference>
<dbReference type="AlphaFoldDB" id="A0A2P5TR40"/>
<dbReference type="PANTHER" id="PTHR43861">
    <property type="entry name" value="TRANS-ACONITATE 2-METHYLTRANSFERASE-RELATED"/>
    <property type="match status" value="1"/>
</dbReference>
<reference evidence="2" key="1">
    <citation type="submission" date="2016-11" db="EMBL/GenBank/DDBJ databases">
        <authorList>
            <person name="Sisinthy S."/>
            <person name="Ara S."/>
            <person name="Gundlapally S.R."/>
        </authorList>
    </citation>
    <scope>NUCLEOTIDE SEQUENCE [LARGE SCALE GENOMIC DNA]</scope>
    <source>
        <strain evidence="2">V1-41</strain>
    </source>
</reference>
<dbReference type="CDD" id="cd02440">
    <property type="entry name" value="AdoMet_MTases"/>
    <property type="match status" value="1"/>
</dbReference>
<gene>
    <name evidence="1" type="ORF">UN63_01755</name>
</gene>
<name>A0A2P5TR40_9GAMM</name>
<dbReference type="Proteomes" id="UP000242231">
    <property type="component" value="Unassembled WGS sequence"/>
</dbReference>
<accession>A0A2P5TR40</accession>
<dbReference type="RefSeq" id="WP_104485068.1">
    <property type="nucleotide sequence ID" value="NZ_BMYB01000006.1"/>
</dbReference>
<dbReference type="Gene3D" id="3.40.50.150">
    <property type="entry name" value="Vaccinia Virus protein VP39"/>
    <property type="match status" value="1"/>
</dbReference>
<keyword evidence="2" id="KW-1185">Reference proteome</keyword>
<evidence type="ECO:0008006" key="3">
    <source>
        <dbReference type="Google" id="ProtNLM"/>
    </source>
</evidence>